<dbReference type="Gene3D" id="2.60.120.430">
    <property type="entry name" value="Galactose-binding lectin"/>
    <property type="match status" value="1"/>
</dbReference>
<evidence type="ECO:0000313" key="16">
    <source>
        <dbReference type="Proteomes" id="UP000266723"/>
    </source>
</evidence>
<accession>A0ABQ7BVY7</accession>
<evidence type="ECO:0000256" key="1">
    <source>
        <dbReference type="ARBA" id="ARBA00022527"/>
    </source>
</evidence>
<dbReference type="Pfam" id="PF03101">
    <property type="entry name" value="FAR1"/>
    <property type="match status" value="1"/>
</dbReference>
<name>A0ABQ7BVY7_BRACR</name>
<evidence type="ECO:0000256" key="8">
    <source>
        <dbReference type="ARBA" id="ARBA00022840"/>
    </source>
</evidence>
<keyword evidence="12" id="KW-0472">Membrane</keyword>
<dbReference type="PROSITE" id="PS00108">
    <property type="entry name" value="PROTEIN_KINASE_ST"/>
    <property type="match status" value="1"/>
</dbReference>
<dbReference type="InterPro" id="IPR008271">
    <property type="entry name" value="Ser/Thr_kinase_AS"/>
</dbReference>
<keyword evidence="5 9" id="KW-0863">Zinc-finger</keyword>
<evidence type="ECO:0000256" key="10">
    <source>
        <dbReference type="PROSITE-ProRule" id="PRU10141"/>
    </source>
</evidence>
<evidence type="ECO:0000256" key="5">
    <source>
        <dbReference type="ARBA" id="ARBA00022771"/>
    </source>
</evidence>
<feature type="compositionally biased region" description="Acidic residues" evidence="11">
    <location>
        <begin position="1"/>
        <end position="25"/>
    </location>
</feature>
<evidence type="ECO:0000256" key="3">
    <source>
        <dbReference type="ARBA" id="ARBA00022723"/>
    </source>
</evidence>
<evidence type="ECO:0000256" key="6">
    <source>
        <dbReference type="ARBA" id="ARBA00022777"/>
    </source>
</evidence>
<gene>
    <name evidence="15" type="ORF">DY000_02002173</name>
</gene>
<keyword evidence="16" id="KW-1185">Reference proteome</keyword>
<keyword evidence="4 10" id="KW-0547">Nucleotide-binding</keyword>
<dbReference type="PROSITE" id="PS50966">
    <property type="entry name" value="ZF_SWIM"/>
    <property type="match status" value="1"/>
</dbReference>
<sequence length="1134" mass="127508">MDNEEVLDFDVDDDGIDIEPNDMLDDTTNSDAATYFPDGDLEPYEGLEFESEESAKAFYNSYARRIGFSTRVSSSRRSRRDGAIIQRQFVCAKEGFRNMNEKRTKDREIKRPRTITRVGCKASLSVKMHDSSGKWAVSGFVKEHNHELVPPDQVHCLRSHRQISGPAKALIDTLQAAGMGPRRIMSALIKEYGGISKSRLEKEVKADYDTMNSPPVLKTPSPMEKQASELYTRKLFTRFQEELVGTLTFMASKADDDGDLGTYQVAKYGETHKAHCVKFNILEMRANCSCQMFEFSGIVCRHILAVFRVTNLLTLPPYYILKRWTRNAKSSVIFDDYGLHAYDNYLESHTVRYNTLRHKAFSFVQEAGKSLYTCDVALVALQEAAKTVSLEMKNEVRRTMANGHVRGSSASGGEQILRNEDSQQDEPEDEMDKKIIELRNELELANRRCEAYRTNLLSVLKEMEDQKLQVALILSSLVLHYTLNVKRHRRILEKQILGTHLVQFFGTIRLSGILIGVVVRMCPSHCGQCKRREPTKHSELCSPLLSLSANALLGALRLSQQIIPSTVNFSAGGNITEDIAPVYVYGTATRLNSEDNPNTNANLTWTFRVDPGFDYFLRFHFCNIIVDPFGNLRQISFDIYVNSERVESVDMSEVANGTFGAPSYVDAVMLKAMSLEGELSLSIGGVMDVSSYPVSFINGFEIMKLSNDKKSLDASDAVLPKGKKSSKPSIGLIAGVSAALCVALVFGVVLLSFCIRRRRRRRRRKIDEEIKQQNETGESLIFSSSKIGYRYPLALIKEATDDFNESLVIGVGGFGKVYKGVLRDKTEIAVKRAAPKSRQGLAEFKTEIEMLSQFRHRHLVSLIGYCDENSEMIIVYEFMEKGTLKDHLYDSENQRLSWRQRLEICVGAARGLHYLHTGSTRAVIHRDVKSANILLDESFMAKVADFGLSKTGPDLDQTHVSTAVKGSFGYLDPEYLTRQQLTEKSDVYSFGVVMLEVLCGRPVIDPSLPREKVNLIEWAMKLVKKGKMEEIVDPFLDGNVKLEEVKKYCELTEKCLAQDGVERPTMGDLLWNLEFMLQVQAKDEKAAMVDDGPEASVVGSTVQFSVNGMGDIEGVSMSKVFARMVVGEETRERD</sequence>
<dbReference type="EMBL" id="QGKV02000832">
    <property type="protein sequence ID" value="KAF3544014.1"/>
    <property type="molecule type" value="Genomic_DNA"/>
</dbReference>
<evidence type="ECO:0000256" key="12">
    <source>
        <dbReference type="SAM" id="Phobius"/>
    </source>
</evidence>
<keyword evidence="2" id="KW-0808">Transferase</keyword>
<dbReference type="Gene3D" id="3.30.200.20">
    <property type="entry name" value="Phosphorylase Kinase, domain 1"/>
    <property type="match status" value="1"/>
</dbReference>
<dbReference type="InterPro" id="IPR006564">
    <property type="entry name" value="Znf_PMZ"/>
</dbReference>
<evidence type="ECO:0000256" key="11">
    <source>
        <dbReference type="SAM" id="MobiDB-lite"/>
    </source>
</evidence>
<evidence type="ECO:0000256" key="9">
    <source>
        <dbReference type="PROSITE-ProRule" id="PRU00325"/>
    </source>
</evidence>
<evidence type="ECO:0000256" key="7">
    <source>
        <dbReference type="ARBA" id="ARBA00022833"/>
    </source>
</evidence>
<evidence type="ECO:0000259" key="13">
    <source>
        <dbReference type="PROSITE" id="PS50011"/>
    </source>
</evidence>
<keyword evidence="8 10" id="KW-0067">ATP-binding</keyword>
<dbReference type="Proteomes" id="UP000266723">
    <property type="component" value="Unassembled WGS sequence"/>
</dbReference>
<dbReference type="SMART" id="SM00575">
    <property type="entry name" value="ZnF_PMZ"/>
    <property type="match status" value="1"/>
</dbReference>
<protein>
    <recommendedName>
        <fullName evidence="17">Protein FAR1-RELATED SEQUENCE</fullName>
    </recommendedName>
</protein>
<comment type="caution">
    <text evidence="15">The sequence shown here is derived from an EMBL/GenBank/DDBJ whole genome shotgun (WGS) entry which is preliminary data.</text>
</comment>
<dbReference type="CDD" id="cd14066">
    <property type="entry name" value="STKc_IRAK"/>
    <property type="match status" value="1"/>
</dbReference>
<dbReference type="Pfam" id="PF07714">
    <property type="entry name" value="PK_Tyr_Ser-Thr"/>
    <property type="match status" value="1"/>
</dbReference>
<keyword evidence="7" id="KW-0862">Zinc</keyword>
<feature type="region of interest" description="Disordered" evidence="11">
    <location>
        <begin position="1"/>
        <end position="30"/>
    </location>
</feature>
<dbReference type="Gene3D" id="1.10.510.10">
    <property type="entry name" value="Transferase(Phosphotransferase) domain 1"/>
    <property type="match status" value="1"/>
</dbReference>
<evidence type="ECO:0000256" key="4">
    <source>
        <dbReference type="ARBA" id="ARBA00022741"/>
    </source>
</evidence>
<dbReference type="InterPro" id="IPR004330">
    <property type="entry name" value="FAR1_DNA_bnd_dom"/>
</dbReference>
<evidence type="ECO:0008006" key="17">
    <source>
        <dbReference type="Google" id="ProtNLM"/>
    </source>
</evidence>
<dbReference type="InterPro" id="IPR000719">
    <property type="entry name" value="Prot_kinase_dom"/>
</dbReference>
<keyword evidence="3" id="KW-0479">Metal-binding</keyword>
<evidence type="ECO:0000256" key="2">
    <source>
        <dbReference type="ARBA" id="ARBA00022679"/>
    </source>
</evidence>
<keyword evidence="1" id="KW-0723">Serine/threonine-protein kinase</keyword>
<feature type="region of interest" description="Disordered" evidence="11">
    <location>
        <begin position="404"/>
        <end position="430"/>
    </location>
</feature>
<proteinExistence type="predicted"/>
<dbReference type="Pfam" id="PF04434">
    <property type="entry name" value="SWIM"/>
    <property type="match status" value="1"/>
</dbReference>
<dbReference type="InterPro" id="IPR007527">
    <property type="entry name" value="Znf_SWIM"/>
</dbReference>
<keyword evidence="12" id="KW-0812">Transmembrane</keyword>
<evidence type="ECO:0000259" key="14">
    <source>
        <dbReference type="PROSITE" id="PS50966"/>
    </source>
</evidence>
<evidence type="ECO:0000313" key="15">
    <source>
        <dbReference type="EMBL" id="KAF3544014.1"/>
    </source>
</evidence>
<keyword evidence="12" id="KW-1133">Transmembrane helix</keyword>
<keyword evidence="6" id="KW-0418">Kinase</keyword>
<dbReference type="PANTHER" id="PTHR47989:SF62">
    <property type="entry name" value="OS05G0423500 PROTEIN"/>
    <property type="match status" value="1"/>
</dbReference>
<dbReference type="SMART" id="SM00220">
    <property type="entry name" value="S_TKc"/>
    <property type="match status" value="1"/>
</dbReference>
<dbReference type="PROSITE" id="PS50011">
    <property type="entry name" value="PROTEIN_KINASE_DOM"/>
    <property type="match status" value="1"/>
</dbReference>
<dbReference type="InterPro" id="IPR017441">
    <property type="entry name" value="Protein_kinase_ATP_BS"/>
</dbReference>
<reference evidence="15 16" key="1">
    <citation type="journal article" date="2020" name="BMC Genomics">
        <title>Intraspecific diversification of the crop wild relative Brassica cretica Lam. using demographic model selection.</title>
        <authorList>
            <person name="Kioukis A."/>
            <person name="Michalopoulou V.A."/>
            <person name="Briers L."/>
            <person name="Pirintsos S."/>
            <person name="Studholme D.J."/>
            <person name="Pavlidis P."/>
            <person name="Sarris P.F."/>
        </authorList>
    </citation>
    <scope>NUCLEOTIDE SEQUENCE [LARGE SCALE GENOMIC DNA]</scope>
    <source>
        <strain evidence="16">cv. PFS-1207/04</strain>
    </source>
</reference>
<dbReference type="SUPFAM" id="SSF56112">
    <property type="entry name" value="Protein kinase-like (PK-like)"/>
    <property type="match status" value="1"/>
</dbReference>
<dbReference type="PROSITE" id="PS00107">
    <property type="entry name" value="PROTEIN_KINASE_ATP"/>
    <property type="match status" value="1"/>
</dbReference>
<feature type="transmembrane region" description="Helical" evidence="12">
    <location>
        <begin position="730"/>
        <end position="755"/>
    </location>
</feature>
<organism evidence="15 16">
    <name type="scientific">Brassica cretica</name>
    <name type="common">Mustard</name>
    <dbReference type="NCBI Taxonomy" id="69181"/>
    <lineage>
        <taxon>Eukaryota</taxon>
        <taxon>Viridiplantae</taxon>
        <taxon>Streptophyta</taxon>
        <taxon>Embryophyta</taxon>
        <taxon>Tracheophyta</taxon>
        <taxon>Spermatophyta</taxon>
        <taxon>Magnoliopsida</taxon>
        <taxon>eudicotyledons</taxon>
        <taxon>Gunneridae</taxon>
        <taxon>Pentapetalae</taxon>
        <taxon>rosids</taxon>
        <taxon>malvids</taxon>
        <taxon>Brassicales</taxon>
        <taxon>Brassicaceae</taxon>
        <taxon>Brassiceae</taxon>
        <taxon>Brassica</taxon>
    </lineage>
</organism>
<feature type="domain" description="Protein kinase" evidence="13">
    <location>
        <begin position="803"/>
        <end position="1076"/>
    </location>
</feature>
<dbReference type="InterPro" id="IPR001245">
    <property type="entry name" value="Ser-Thr/Tyr_kinase_cat_dom"/>
</dbReference>
<feature type="binding site" evidence="10">
    <location>
        <position position="831"/>
    </location>
    <ligand>
        <name>ATP</name>
        <dbReference type="ChEBI" id="CHEBI:30616"/>
    </ligand>
</feature>
<dbReference type="InterPro" id="IPR011009">
    <property type="entry name" value="Kinase-like_dom_sf"/>
</dbReference>
<feature type="domain" description="SWIM-type" evidence="14">
    <location>
        <begin position="263"/>
        <end position="311"/>
    </location>
</feature>
<dbReference type="PANTHER" id="PTHR47989">
    <property type="entry name" value="OS01G0750732 PROTEIN"/>
    <property type="match status" value="1"/>
</dbReference>